<dbReference type="OrthoDB" id="9803871at2"/>
<dbReference type="AlphaFoldDB" id="A0A292YS07"/>
<dbReference type="Gene3D" id="3.90.550.10">
    <property type="entry name" value="Spore Coat Polysaccharide Biosynthesis Protein SpsA, Chain A"/>
    <property type="match status" value="1"/>
</dbReference>
<keyword evidence="3" id="KW-1185">Reference proteome</keyword>
<dbReference type="PANTHER" id="PTHR42883">
    <property type="entry name" value="GLUCOSE-1-PHOSPHATE THYMIDYLTRANSFERASE"/>
    <property type="match status" value="1"/>
</dbReference>
<dbReference type="InterPro" id="IPR005835">
    <property type="entry name" value="NTP_transferase_dom"/>
</dbReference>
<accession>A0A292YS07</accession>
<reference evidence="3" key="1">
    <citation type="submission" date="2017-07" db="EMBL/GenBank/DDBJ databases">
        <title>Draft genome sequence of Effusibacillus lacus strain skLN1.</title>
        <authorList>
            <person name="Watanabe M."/>
            <person name="Kojima H."/>
            <person name="Fukui M."/>
        </authorList>
    </citation>
    <scope>NUCLEOTIDE SEQUENCE [LARGE SCALE GENOMIC DNA]</scope>
    <source>
        <strain evidence="3">skLN1</strain>
    </source>
</reference>
<comment type="caution">
    <text evidence="2">The sequence shown here is derived from an EMBL/GenBank/DDBJ whole genome shotgun (WGS) entry which is preliminary data.</text>
</comment>
<gene>
    <name evidence="2" type="ORF">EFBL_3657</name>
</gene>
<dbReference type="GO" id="GO:0016740">
    <property type="term" value="F:transferase activity"/>
    <property type="evidence" value="ECO:0007669"/>
    <property type="project" value="UniProtKB-KW"/>
</dbReference>
<dbReference type="RefSeq" id="WP_096184273.1">
    <property type="nucleotide sequence ID" value="NZ_BDUF01000112.1"/>
</dbReference>
<dbReference type="PANTHER" id="PTHR42883:SF2">
    <property type="entry name" value="THYMIDYLYLTRANSFERASE"/>
    <property type="match status" value="1"/>
</dbReference>
<dbReference type="Pfam" id="PF00483">
    <property type="entry name" value="NTP_transferase"/>
    <property type="match status" value="1"/>
</dbReference>
<dbReference type="Proteomes" id="UP000217785">
    <property type="component" value="Unassembled WGS sequence"/>
</dbReference>
<keyword evidence="2" id="KW-0808">Transferase</keyword>
<dbReference type="InterPro" id="IPR005908">
    <property type="entry name" value="G1P_thy_trans_l"/>
</dbReference>
<name>A0A292YS07_9BACL</name>
<dbReference type="CDD" id="cd04189">
    <property type="entry name" value="G1P_TT_long"/>
    <property type="match status" value="1"/>
</dbReference>
<dbReference type="Gene3D" id="2.160.10.10">
    <property type="entry name" value="Hexapeptide repeat proteins"/>
    <property type="match status" value="1"/>
</dbReference>
<dbReference type="EMBL" id="BDUF01000112">
    <property type="protein sequence ID" value="GAX91966.1"/>
    <property type="molecule type" value="Genomic_DNA"/>
</dbReference>
<evidence type="ECO:0000313" key="3">
    <source>
        <dbReference type="Proteomes" id="UP000217785"/>
    </source>
</evidence>
<evidence type="ECO:0000259" key="1">
    <source>
        <dbReference type="Pfam" id="PF00483"/>
    </source>
</evidence>
<evidence type="ECO:0000313" key="2">
    <source>
        <dbReference type="EMBL" id="GAX91966.1"/>
    </source>
</evidence>
<sequence length="360" mass="39857">MKGLILCGGRGTRLRPYSYSRPKHLLPVANRPVIAYVIDKMRQAGIREIGIVVPPYFRFQFEEVLGQYSGDVALSFIEQPEAKGLAHAVGMARDFIGNDPFLLFLGDNFYDGKLNELIERFRKEGPEALLLVSQVQNPSQFGVVEFKGSQIVRLWEKPKDPPSSYAIIGVYILTPKIFDVIDDLRPSARGEYELTDAIQGLIDKGYAVTASPCRSWWKDTGQPKDLLACNRQVLLNLQGEIRGSNVTIVSSMIQEPVVIETGAYIEDSVIRGPVSIGIGARIIRSYVGPFTSVGEGVHLVDAEIENSIVLNGSHVKKVSKRIDESIIGSEVQIEGSRGNPRSIRMNVGDHTTMFLPIEDE</sequence>
<dbReference type="SUPFAM" id="SSF53448">
    <property type="entry name" value="Nucleotide-diphospho-sugar transferases"/>
    <property type="match status" value="1"/>
</dbReference>
<proteinExistence type="predicted"/>
<dbReference type="InterPro" id="IPR029044">
    <property type="entry name" value="Nucleotide-diphossugar_trans"/>
</dbReference>
<organism evidence="2 3">
    <name type="scientific">Effusibacillus lacus</name>
    <dbReference type="NCBI Taxonomy" id="1348429"/>
    <lineage>
        <taxon>Bacteria</taxon>
        <taxon>Bacillati</taxon>
        <taxon>Bacillota</taxon>
        <taxon>Bacilli</taxon>
        <taxon>Bacillales</taxon>
        <taxon>Alicyclobacillaceae</taxon>
        <taxon>Effusibacillus</taxon>
    </lineage>
</organism>
<feature type="domain" description="Nucleotidyl transferase" evidence="1">
    <location>
        <begin position="2"/>
        <end position="233"/>
    </location>
</feature>
<dbReference type="NCBIfam" id="TIGR01208">
    <property type="entry name" value="rmlA_long"/>
    <property type="match status" value="1"/>
</dbReference>
<protein>
    <submittedName>
        <fullName evidence="2">Glucose-1-phosphate thymidylyltransferase</fullName>
    </submittedName>
</protein>